<protein>
    <submittedName>
        <fullName evidence="3">Predicted amidohydrolase</fullName>
    </submittedName>
</protein>
<dbReference type="Pfam" id="PF00795">
    <property type="entry name" value="CN_hydrolase"/>
    <property type="match status" value="1"/>
</dbReference>
<dbReference type="AlphaFoldDB" id="A0A1M4YRV2"/>
<dbReference type="PROSITE" id="PS50263">
    <property type="entry name" value="CN_HYDROLASE"/>
    <property type="match status" value="1"/>
</dbReference>
<keyword evidence="1 3" id="KW-0378">Hydrolase</keyword>
<dbReference type="InterPro" id="IPR050345">
    <property type="entry name" value="Aliph_Amidase/BUP"/>
</dbReference>
<dbReference type="RefSeq" id="WP_073060971.1">
    <property type="nucleotide sequence ID" value="NZ_FQUS01000005.1"/>
</dbReference>
<evidence type="ECO:0000313" key="3">
    <source>
        <dbReference type="EMBL" id="SHF08408.1"/>
    </source>
</evidence>
<keyword evidence="4" id="KW-1185">Reference proteome</keyword>
<proteinExistence type="predicted"/>
<dbReference type="GO" id="GO:0050126">
    <property type="term" value="F:N-carbamoylputrescine amidase activity"/>
    <property type="evidence" value="ECO:0007669"/>
    <property type="project" value="TreeGrafter"/>
</dbReference>
<organism evidence="3 4">
    <name type="scientific">Fodinibius roseus</name>
    <dbReference type="NCBI Taxonomy" id="1194090"/>
    <lineage>
        <taxon>Bacteria</taxon>
        <taxon>Pseudomonadati</taxon>
        <taxon>Balneolota</taxon>
        <taxon>Balneolia</taxon>
        <taxon>Balneolales</taxon>
        <taxon>Balneolaceae</taxon>
        <taxon>Fodinibius</taxon>
    </lineage>
</organism>
<dbReference type="CDD" id="cd07197">
    <property type="entry name" value="nitrilase"/>
    <property type="match status" value="1"/>
</dbReference>
<dbReference type="PANTHER" id="PTHR43674">
    <property type="entry name" value="NITRILASE C965.09-RELATED"/>
    <property type="match status" value="1"/>
</dbReference>
<dbReference type="OrthoDB" id="9803818at2"/>
<dbReference type="Gene3D" id="3.60.110.10">
    <property type="entry name" value="Carbon-nitrogen hydrolase"/>
    <property type="match status" value="1"/>
</dbReference>
<dbReference type="InterPro" id="IPR036526">
    <property type="entry name" value="C-N_Hydrolase_sf"/>
</dbReference>
<dbReference type="STRING" id="1194090.SAMN05443144_105137"/>
<feature type="domain" description="CN hydrolase" evidence="2">
    <location>
        <begin position="1"/>
        <end position="234"/>
    </location>
</feature>
<dbReference type="Proteomes" id="UP000184041">
    <property type="component" value="Unassembled WGS sequence"/>
</dbReference>
<reference evidence="3 4" key="1">
    <citation type="submission" date="2016-11" db="EMBL/GenBank/DDBJ databases">
        <authorList>
            <person name="Jaros S."/>
            <person name="Januszkiewicz K."/>
            <person name="Wedrychowicz H."/>
        </authorList>
    </citation>
    <scope>NUCLEOTIDE SEQUENCE [LARGE SCALE GENOMIC DNA]</scope>
    <source>
        <strain evidence="3 4">DSM 21986</strain>
    </source>
</reference>
<dbReference type="SUPFAM" id="SSF56317">
    <property type="entry name" value="Carbon-nitrogen hydrolase"/>
    <property type="match status" value="1"/>
</dbReference>
<gene>
    <name evidence="3" type="ORF">SAMN05443144_105137</name>
</gene>
<evidence type="ECO:0000259" key="2">
    <source>
        <dbReference type="PROSITE" id="PS50263"/>
    </source>
</evidence>
<dbReference type="GO" id="GO:0033388">
    <property type="term" value="P:putrescine biosynthetic process from arginine"/>
    <property type="evidence" value="ECO:0007669"/>
    <property type="project" value="TreeGrafter"/>
</dbReference>
<dbReference type="PANTHER" id="PTHR43674:SF2">
    <property type="entry name" value="BETA-UREIDOPROPIONASE"/>
    <property type="match status" value="1"/>
</dbReference>
<evidence type="ECO:0000256" key="1">
    <source>
        <dbReference type="ARBA" id="ARBA00022801"/>
    </source>
</evidence>
<evidence type="ECO:0000313" key="4">
    <source>
        <dbReference type="Proteomes" id="UP000184041"/>
    </source>
</evidence>
<name>A0A1M4YRV2_9BACT</name>
<dbReference type="EMBL" id="FQUS01000005">
    <property type="protein sequence ID" value="SHF08408.1"/>
    <property type="molecule type" value="Genomic_DNA"/>
</dbReference>
<dbReference type="InterPro" id="IPR003010">
    <property type="entry name" value="C-N_Hydrolase"/>
</dbReference>
<accession>A0A1M4YRV2</accession>
<sequence length="248" mass="27576">MKICVAQTHPVKAEVEKNIQNHKRIIKTALDHEAEMIIFPELSLTGYEPELAEQLATTKDDTRFNDFQKLSNKHQVTIGAGMPLKSDHGIIIGMVIFQPEEERRVYGKKYLHADEEPFFVSGSHLPELLGEQKNIAPAICYELSVPEHSEQAYEAGSSIYIASVAKFQNGVEKAKEQLSTIAKKYSMTVLMANAVGQADGDICAGQSAVWNKKGELLGQLDETEAGKIIFDTESNNMTQRSHFPDSRP</sequence>